<dbReference type="Proteomes" id="UP000001449">
    <property type="component" value="Unassembled WGS sequence"/>
</dbReference>
<dbReference type="PaxDb" id="35128-Thaps264601"/>
<dbReference type="GO" id="GO:0005975">
    <property type="term" value="P:carbohydrate metabolic process"/>
    <property type="evidence" value="ECO:0007669"/>
    <property type="project" value="InterPro"/>
</dbReference>
<dbReference type="GO" id="GO:0008061">
    <property type="term" value="F:chitin binding"/>
    <property type="evidence" value="ECO:0007669"/>
    <property type="project" value="InterPro"/>
</dbReference>
<dbReference type="KEGG" id="tps:THAPSDRAFT_264601"/>
<dbReference type="InterPro" id="IPR029070">
    <property type="entry name" value="Chitinase_insertion_sf"/>
</dbReference>
<dbReference type="InterPro" id="IPR011583">
    <property type="entry name" value="Chitinase_II/V-like_cat"/>
</dbReference>
<dbReference type="STRING" id="35128.B8LDF9"/>
<keyword evidence="2 3" id="KW-0326">Glycosidase</keyword>
<dbReference type="PANTHER" id="PTHR11177">
    <property type="entry name" value="CHITINASE"/>
    <property type="match status" value="1"/>
</dbReference>
<dbReference type="GO" id="GO:0004553">
    <property type="term" value="F:hydrolase activity, hydrolyzing O-glycosyl compounds"/>
    <property type="evidence" value="ECO:0007669"/>
    <property type="project" value="InterPro"/>
</dbReference>
<dbReference type="InterPro" id="IPR017853">
    <property type="entry name" value="GH"/>
</dbReference>
<dbReference type="SUPFAM" id="SSF51445">
    <property type="entry name" value="(Trans)glycosidases"/>
    <property type="match status" value="1"/>
</dbReference>
<dbReference type="HOGENOM" id="CLU_002833_2_3_1"/>
<dbReference type="RefSeq" id="XP_002296974.1">
    <property type="nucleotide sequence ID" value="XM_002296938.1"/>
</dbReference>
<dbReference type="AlphaFoldDB" id="B8LDF9"/>
<dbReference type="Gene3D" id="3.20.20.80">
    <property type="entry name" value="Glycosidases"/>
    <property type="match status" value="1"/>
</dbReference>
<accession>B8LDF9</accession>
<keyword evidence="7" id="KW-1185">Reference proteome</keyword>
<name>B8LDF9_THAPS</name>
<dbReference type="PROSITE" id="PS51910">
    <property type="entry name" value="GH18_2"/>
    <property type="match status" value="1"/>
</dbReference>
<dbReference type="InterPro" id="IPR001579">
    <property type="entry name" value="Glyco_hydro_18_chit_AS"/>
</dbReference>
<dbReference type="InterPro" id="IPR050314">
    <property type="entry name" value="Glycosyl_Hydrlase_18"/>
</dbReference>
<feature type="non-terminal residue" evidence="6">
    <location>
        <position position="1"/>
    </location>
</feature>
<reference evidence="6 7" key="1">
    <citation type="journal article" date="2004" name="Science">
        <title>The genome of the diatom Thalassiosira pseudonana: ecology, evolution, and metabolism.</title>
        <authorList>
            <person name="Armbrust E.V."/>
            <person name="Berges J.A."/>
            <person name="Bowler C."/>
            <person name="Green B.R."/>
            <person name="Martinez D."/>
            <person name="Putnam N.H."/>
            <person name="Zhou S."/>
            <person name="Allen A.E."/>
            <person name="Apt K.E."/>
            <person name="Bechner M."/>
            <person name="Brzezinski M.A."/>
            <person name="Chaal B.K."/>
            <person name="Chiovitti A."/>
            <person name="Davis A.K."/>
            <person name="Demarest M.S."/>
            <person name="Detter J.C."/>
            <person name="Glavina T."/>
            <person name="Goodstein D."/>
            <person name="Hadi M.Z."/>
            <person name="Hellsten U."/>
            <person name="Hildebrand M."/>
            <person name="Jenkins B.D."/>
            <person name="Jurka J."/>
            <person name="Kapitonov V.V."/>
            <person name="Kroger N."/>
            <person name="Lau W.W."/>
            <person name="Lane T.W."/>
            <person name="Larimer F.W."/>
            <person name="Lippmeier J.C."/>
            <person name="Lucas S."/>
            <person name="Medina M."/>
            <person name="Montsant A."/>
            <person name="Obornik M."/>
            <person name="Parker M.S."/>
            <person name="Palenik B."/>
            <person name="Pazour G.J."/>
            <person name="Richardson P.M."/>
            <person name="Rynearson T.A."/>
            <person name="Saito M.A."/>
            <person name="Schwartz D.C."/>
            <person name="Thamatrakoln K."/>
            <person name="Valentin K."/>
            <person name="Vardi A."/>
            <person name="Wilkerson F.P."/>
            <person name="Rokhsar D.S."/>
        </authorList>
    </citation>
    <scope>NUCLEOTIDE SEQUENCE [LARGE SCALE GENOMIC DNA]</scope>
    <source>
        <strain evidence="6 7">CCMP1335</strain>
    </source>
</reference>
<dbReference type="SMART" id="SM00636">
    <property type="entry name" value="Glyco_18"/>
    <property type="match status" value="1"/>
</dbReference>
<protein>
    <recommendedName>
        <fullName evidence="5">GH18 domain-containing protein</fullName>
    </recommendedName>
</protein>
<evidence type="ECO:0000313" key="6">
    <source>
        <dbReference type="EMBL" id="EED86702.1"/>
    </source>
</evidence>
<dbReference type="SUPFAM" id="SSF54556">
    <property type="entry name" value="Chitinase insertion domain"/>
    <property type="match status" value="1"/>
</dbReference>
<reference evidence="6 7" key="2">
    <citation type="journal article" date="2008" name="Nature">
        <title>The Phaeodactylum genome reveals the evolutionary history of diatom genomes.</title>
        <authorList>
            <person name="Bowler C."/>
            <person name="Allen A.E."/>
            <person name="Badger J.H."/>
            <person name="Grimwood J."/>
            <person name="Jabbari K."/>
            <person name="Kuo A."/>
            <person name="Maheswari U."/>
            <person name="Martens C."/>
            <person name="Maumus F."/>
            <person name="Otillar R.P."/>
            <person name="Rayko E."/>
            <person name="Salamov A."/>
            <person name="Vandepoele K."/>
            <person name="Beszteri B."/>
            <person name="Gruber A."/>
            <person name="Heijde M."/>
            <person name="Katinka M."/>
            <person name="Mock T."/>
            <person name="Valentin K."/>
            <person name="Verret F."/>
            <person name="Berges J.A."/>
            <person name="Brownlee C."/>
            <person name="Cadoret J.P."/>
            <person name="Chiovitti A."/>
            <person name="Choi C.J."/>
            <person name="Coesel S."/>
            <person name="De Martino A."/>
            <person name="Detter J.C."/>
            <person name="Durkin C."/>
            <person name="Falciatore A."/>
            <person name="Fournet J."/>
            <person name="Haruta M."/>
            <person name="Huysman M.J."/>
            <person name="Jenkins B.D."/>
            <person name="Jiroutova K."/>
            <person name="Jorgensen R.E."/>
            <person name="Joubert Y."/>
            <person name="Kaplan A."/>
            <person name="Kroger N."/>
            <person name="Kroth P.G."/>
            <person name="La Roche J."/>
            <person name="Lindquist E."/>
            <person name="Lommer M."/>
            <person name="Martin-Jezequel V."/>
            <person name="Lopez P.J."/>
            <person name="Lucas S."/>
            <person name="Mangogna M."/>
            <person name="McGinnis K."/>
            <person name="Medlin L.K."/>
            <person name="Montsant A."/>
            <person name="Oudot-Le Secq M.P."/>
            <person name="Napoli C."/>
            <person name="Obornik M."/>
            <person name="Parker M.S."/>
            <person name="Petit J.L."/>
            <person name="Porcel B.M."/>
            <person name="Poulsen N."/>
            <person name="Robison M."/>
            <person name="Rychlewski L."/>
            <person name="Rynearson T.A."/>
            <person name="Schmutz J."/>
            <person name="Shapiro H."/>
            <person name="Siaut M."/>
            <person name="Stanley M."/>
            <person name="Sussman M.R."/>
            <person name="Taylor A.R."/>
            <person name="Vardi A."/>
            <person name="von Dassow P."/>
            <person name="Vyverman W."/>
            <person name="Willis A."/>
            <person name="Wyrwicz L.S."/>
            <person name="Rokhsar D.S."/>
            <person name="Weissenbach J."/>
            <person name="Armbrust E.V."/>
            <person name="Green B.R."/>
            <person name="Van de Peer Y."/>
            <person name="Grigoriev I.V."/>
        </authorList>
    </citation>
    <scope>NUCLEOTIDE SEQUENCE [LARGE SCALE GENOMIC DNA]</scope>
    <source>
        <strain evidence="6 7">CCMP1335</strain>
    </source>
</reference>
<proteinExistence type="inferred from homology"/>
<dbReference type="eggNOG" id="KOG2806">
    <property type="taxonomic scope" value="Eukaryota"/>
</dbReference>
<evidence type="ECO:0000313" key="7">
    <source>
        <dbReference type="Proteomes" id="UP000001449"/>
    </source>
</evidence>
<feature type="domain" description="GH18" evidence="5">
    <location>
        <begin position="1"/>
        <end position="328"/>
    </location>
</feature>
<dbReference type="Pfam" id="PF00704">
    <property type="entry name" value="Glyco_hydro_18"/>
    <property type="match status" value="1"/>
</dbReference>
<sequence>YYQSWAEWRKCGGMKADGVDVKKFGYTHLAYSFAGISSSGLLEAYFGGTYEFANYKLFNSLKDDNPGLKTLIAVGGWTFNQDRFVQASNDAGRREKFAKSVVDFLETHGFDGIDLDWEYPVTRQGTPDDFDNYPKLCQALREEFNRAGHQDWIISVATSINPDTLKRGFDMVNMYPWVSFFNMMTYDISGAWDSNAGSLTDMQYITNTFDYILYDLEIPRNKLVIGMAAYGRSMWLADDKCTGFGCPIKGAGETGCPGEPGFLPYFELVDMMNNGNYDLLTTNYDTGSVEMITGTSTGKKFYTTFDSTETFNIKYQYAFANCMRGIMW</sequence>
<dbReference type="GeneID" id="7444336"/>
<evidence type="ECO:0000256" key="1">
    <source>
        <dbReference type="ARBA" id="ARBA00022801"/>
    </source>
</evidence>
<dbReference type="OMA" id="ARWIIDA"/>
<comment type="similarity">
    <text evidence="4">Belongs to the glycosyl hydrolase 18 family.</text>
</comment>
<keyword evidence="1 3" id="KW-0378">Hydrolase</keyword>
<dbReference type="Gene3D" id="3.10.50.10">
    <property type="match status" value="1"/>
</dbReference>
<dbReference type="PANTHER" id="PTHR11177:SF333">
    <property type="entry name" value="CHITINASE"/>
    <property type="match status" value="1"/>
</dbReference>
<evidence type="ECO:0000259" key="5">
    <source>
        <dbReference type="PROSITE" id="PS51910"/>
    </source>
</evidence>
<evidence type="ECO:0000256" key="4">
    <source>
        <dbReference type="RuleBase" id="RU004453"/>
    </source>
</evidence>
<dbReference type="PROSITE" id="PS01095">
    <property type="entry name" value="GH18_1"/>
    <property type="match status" value="1"/>
</dbReference>
<feature type="non-terminal residue" evidence="6">
    <location>
        <position position="328"/>
    </location>
</feature>
<dbReference type="InterPro" id="IPR001223">
    <property type="entry name" value="Glyco_hydro18_cat"/>
</dbReference>
<gene>
    <name evidence="6" type="ORF">THAPSDRAFT_264601</name>
</gene>
<dbReference type="EMBL" id="DS999419">
    <property type="protein sequence ID" value="EED86702.1"/>
    <property type="molecule type" value="Genomic_DNA"/>
</dbReference>
<dbReference type="InParanoid" id="B8LDF9"/>
<organism evidence="6 7">
    <name type="scientific">Thalassiosira pseudonana</name>
    <name type="common">Marine diatom</name>
    <name type="synonym">Cyclotella nana</name>
    <dbReference type="NCBI Taxonomy" id="35128"/>
    <lineage>
        <taxon>Eukaryota</taxon>
        <taxon>Sar</taxon>
        <taxon>Stramenopiles</taxon>
        <taxon>Ochrophyta</taxon>
        <taxon>Bacillariophyta</taxon>
        <taxon>Coscinodiscophyceae</taxon>
        <taxon>Thalassiosirophycidae</taxon>
        <taxon>Thalassiosirales</taxon>
        <taxon>Thalassiosiraceae</taxon>
        <taxon>Thalassiosira</taxon>
    </lineage>
</organism>
<evidence type="ECO:0000256" key="2">
    <source>
        <dbReference type="ARBA" id="ARBA00023295"/>
    </source>
</evidence>
<evidence type="ECO:0000256" key="3">
    <source>
        <dbReference type="RuleBase" id="RU000489"/>
    </source>
</evidence>